<dbReference type="PRINTS" id="PR00990">
    <property type="entry name" value="RIBOKINASE"/>
</dbReference>
<proteinExistence type="inferred from homology"/>
<comment type="similarity">
    <text evidence="1 4">Belongs to the carbohydrate kinase PfkB family.</text>
</comment>
<dbReference type="InterPro" id="IPR002139">
    <property type="entry name" value="Ribo/fructo_kinase"/>
</dbReference>
<dbReference type="PROSITE" id="PS00584">
    <property type="entry name" value="PFKB_KINASES_2"/>
    <property type="match status" value="1"/>
</dbReference>
<evidence type="ECO:0000256" key="1">
    <source>
        <dbReference type="ARBA" id="ARBA00010688"/>
    </source>
</evidence>
<protein>
    <submittedName>
        <fullName evidence="6">Sugar kinase</fullName>
    </submittedName>
</protein>
<gene>
    <name evidence="6" type="ORF">C7C46_30315</name>
</gene>
<dbReference type="EMBL" id="PYBW01000151">
    <property type="protein sequence ID" value="PYC67434.1"/>
    <property type="molecule type" value="Genomic_DNA"/>
</dbReference>
<reference evidence="6 7" key="1">
    <citation type="submission" date="2018-03" db="EMBL/GenBank/DDBJ databases">
        <title>Bioinformatic expansion and discovery of thiopeptide antibiotics.</title>
        <authorList>
            <person name="Schwalen C.J."/>
            <person name="Hudson G.A."/>
            <person name="Mitchell D.A."/>
        </authorList>
    </citation>
    <scope>NUCLEOTIDE SEQUENCE [LARGE SCALE GENOMIC DNA]</scope>
    <source>
        <strain evidence="6 7">ATCC 21389</strain>
    </source>
</reference>
<dbReference type="SUPFAM" id="SSF53613">
    <property type="entry name" value="Ribokinase-like"/>
    <property type="match status" value="1"/>
</dbReference>
<evidence type="ECO:0000313" key="6">
    <source>
        <dbReference type="EMBL" id="PYC67434.1"/>
    </source>
</evidence>
<comment type="caution">
    <text evidence="6">The sequence shown here is derived from an EMBL/GenBank/DDBJ whole genome shotgun (WGS) entry which is preliminary data.</text>
</comment>
<dbReference type="Proteomes" id="UP000248039">
    <property type="component" value="Unassembled WGS sequence"/>
</dbReference>
<feature type="domain" description="Carbohydrate kinase PfkB" evidence="5">
    <location>
        <begin position="9"/>
        <end position="298"/>
    </location>
</feature>
<dbReference type="OrthoDB" id="7946249at2"/>
<dbReference type="PANTHER" id="PTHR43320">
    <property type="entry name" value="SUGAR KINASE"/>
    <property type="match status" value="1"/>
</dbReference>
<evidence type="ECO:0000313" key="7">
    <source>
        <dbReference type="Proteomes" id="UP000248039"/>
    </source>
</evidence>
<keyword evidence="2 4" id="KW-0808">Transferase</keyword>
<evidence type="ECO:0000256" key="2">
    <source>
        <dbReference type="ARBA" id="ARBA00022679"/>
    </source>
</evidence>
<dbReference type="PANTHER" id="PTHR43320:SF3">
    <property type="entry name" value="CARBOHYDRATE KINASE PFKB DOMAIN-CONTAINING PROTEIN"/>
    <property type="match status" value="1"/>
</dbReference>
<dbReference type="InterPro" id="IPR002173">
    <property type="entry name" value="Carboh/pur_kinase_PfkB_CS"/>
</dbReference>
<dbReference type="InterPro" id="IPR011611">
    <property type="entry name" value="PfkB_dom"/>
</dbReference>
<dbReference type="InterPro" id="IPR052700">
    <property type="entry name" value="Carb_kinase_PfkB-like"/>
</dbReference>
<dbReference type="AlphaFoldDB" id="A0A2V4MXW2"/>
<evidence type="ECO:0000256" key="4">
    <source>
        <dbReference type="RuleBase" id="RU003704"/>
    </source>
</evidence>
<evidence type="ECO:0000259" key="5">
    <source>
        <dbReference type="Pfam" id="PF00294"/>
    </source>
</evidence>
<dbReference type="InterPro" id="IPR029056">
    <property type="entry name" value="Ribokinase-like"/>
</dbReference>
<evidence type="ECO:0000256" key="3">
    <source>
        <dbReference type="ARBA" id="ARBA00022777"/>
    </source>
</evidence>
<keyword evidence="7" id="KW-1185">Reference proteome</keyword>
<dbReference type="Gene3D" id="3.40.1190.20">
    <property type="match status" value="1"/>
</dbReference>
<keyword evidence="3 4" id="KW-0418">Kinase</keyword>
<accession>A0A2V4MXW2</accession>
<dbReference type="Pfam" id="PF00294">
    <property type="entry name" value="PfkB"/>
    <property type="match status" value="1"/>
</dbReference>
<sequence>MGPGVPVTALLVVGDVVTDVVARPAGPLAPGTDTSAEIRLLPGGAAANVACWAASSGAPEVRLLARVGADSADWHRAALTAAGVRAHLVVDQQAPTGVVIAVVDRSAERSFLTDGGAANRLAAADWDDALLAGAGWVHLSGYLFFTEAGRGVAARAFAAAREQGVRVSVDPASTGFLRDLGVARFLALVGSADLLLPNEPEAALLAGAADPGEAARRLSTPARTVAVTLGAAGALAARDGELLARTPGLRATAVDTTGAGDAFAGGYLAALLAGAEVREALAAGCRSGARAVTRVGARP</sequence>
<dbReference type="GO" id="GO:0016301">
    <property type="term" value="F:kinase activity"/>
    <property type="evidence" value="ECO:0007669"/>
    <property type="project" value="UniProtKB-KW"/>
</dbReference>
<organism evidence="6 7">
    <name type="scientific">Streptomyces tateyamensis</name>
    <dbReference type="NCBI Taxonomy" id="565073"/>
    <lineage>
        <taxon>Bacteria</taxon>
        <taxon>Bacillati</taxon>
        <taxon>Actinomycetota</taxon>
        <taxon>Actinomycetes</taxon>
        <taxon>Kitasatosporales</taxon>
        <taxon>Streptomycetaceae</taxon>
        <taxon>Streptomyces</taxon>
    </lineage>
</organism>
<name>A0A2V4MXW2_9ACTN</name>